<accession>A0A3S5ADC3</accession>
<organism evidence="1 2">
    <name type="scientific">Protopolystoma xenopodis</name>
    <dbReference type="NCBI Taxonomy" id="117903"/>
    <lineage>
        <taxon>Eukaryota</taxon>
        <taxon>Metazoa</taxon>
        <taxon>Spiralia</taxon>
        <taxon>Lophotrochozoa</taxon>
        <taxon>Platyhelminthes</taxon>
        <taxon>Monogenea</taxon>
        <taxon>Polyopisthocotylea</taxon>
        <taxon>Polystomatidea</taxon>
        <taxon>Polystomatidae</taxon>
        <taxon>Protopolystoma</taxon>
    </lineage>
</organism>
<dbReference type="EMBL" id="CAAALY010018061">
    <property type="protein sequence ID" value="VEL13535.1"/>
    <property type="molecule type" value="Genomic_DNA"/>
</dbReference>
<proteinExistence type="predicted"/>
<dbReference type="Proteomes" id="UP000784294">
    <property type="component" value="Unassembled WGS sequence"/>
</dbReference>
<gene>
    <name evidence="1" type="ORF">PXEA_LOCUS6975</name>
</gene>
<evidence type="ECO:0000313" key="1">
    <source>
        <dbReference type="EMBL" id="VEL13535.1"/>
    </source>
</evidence>
<keyword evidence="2" id="KW-1185">Reference proteome</keyword>
<name>A0A3S5ADC3_9PLAT</name>
<sequence>MTSGLKRQEVLPCGPEGVSSQPLEREDFCLTKMVASTVSPLSLLRRSTHPPGRPALCVSVDVGRHLKYVFAVQDETTILLLCILFYIPGSRRQTREYLPEGRLIVPAIGPESVSVGVSHGSKSVGRLGLRTFCTRDEGKTALLATSLVVATEEAALPRYSDIFAVATPRDTC</sequence>
<protein>
    <submittedName>
        <fullName evidence="1">Uncharacterized protein</fullName>
    </submittedName>
</protein>
<reference evidence="1" key="1">
    <citation type="submission" date="2018-11" db="EMBL/GenBank/DDBJ databases">
        <authorList>
            <consortium name="Pathogen Informatics"/>
        </authorList>
    </citation>
    <scope>NUCLEOTIDE SEQUENCE</scope>
</reference>
<feature type="non-terminal residue" evidence="1">
    <location>
        <position position="1"/>
    </location>
</feature>
<comment type="caution">
    <text evidence="1">The sequence shown here is derived from an EMBL/GenBank/DDBJ whole genome shotgun (WGS) entry which is preliminary data.</text>
</comment>
<evidence type="ECO:0000313" key="2">
    <source>
        <dbReference type="Proteomes" id="UP000784294"/>
    </source>
</evidence>
<dbReference type="AlphaFoldDB" id="A0A3S5ADC3"/>